<accession>A0A2A6DY99</accession>
<comment type="cofactor">
    <cofactor evidence="3">
        <name>Zn(2+)</name>
        <dbReference type="ChEBI" id="CHEBI:29105"/>
    </cofactor>
    <text evidence="3">Binds 1 zinc ion per subunit.</text>
</comment>
<organism evidence="7 8">
    <name type="scientific">Candidatus Reconcilbacillus cellulovorans</name>
    <dbReference type="NCBI Taxonomy" id="1906605"/>
    <lineage>
        <taxon>Bacteria</taxon>
        <taxon>Bacillati</taxon>
        <taxon>Bacillota</taxon>
        <taxon>Bacilli</taxon>
        <taxon>Bacillales</taxon>
        <taxon>Paenibacillaceae</taxon>
        <taxon>Candidatus Reconcilbacillus</taxon>
    </lineage>
</organism>
<feature type="chain" id="PRO_5038728465" description="Superoxide dismutase [Cu-Zn]" evidence="5">
    <location>
        <begin position="18"/>
        <end position="175"/>
    </location>
</feature>
<dbReference type="InterPro" id="IPR024134">
    <property type="entry name" value="SOD_Cu/Zn_/chaperone"/>
</dbReference>
<evidence type="ECO:0000259" key="6">
    <source>
        <dbReference type="Pfam" id="PF00080"/>
    </source>
</evidence>
<comment type="function">
    <text evidence="2">Destroys radicals which are normally produced within the cells and which are toxic to biological systems. May play a role in favoring mycobacterial survival in phagocytes.</text>
</comment>
<dbReference type="SUPFAM" id="SSF49329">
    <property type="entry name" value="Cu,Zn superoxide dismutase-like"/>
    <property type="match status" value="1"/>
</dbReference>
<comment type="caution">
    <text evidence="7">The sequence shown here is derived from an EMBL/GenBank/DDBJ whole genome shotgun (WGS) entry which is preliminary data.</text>
</comment>
<dbReference type="AlphaFoldDB" id="A0A2A6DY99"/>
<dbReference type="Gene3D" id="2.60.40.200">
    <property type="entry name" value="Superoxide dismutase, copper/zinc binding domain"/>
    <property type="match status" value="1"/>
</dbReference>
<evidence type="ECO:0000256" key="3">
    <source>
        <dbReference type="RuleBase" id="RU000393"/>
    </source>
</evidence>
<dbReference type="GO" id="GO:0005507">
    <property type="term" value="F:copper ion binding"/>
    <property type="evidence" value="ECO:0007669"/>
    <property type="project" value="InterPro"/>
</dbReference>
<dbReference type="PANTHER" id="PTHR10003">
    <property type="entry name" value="SUPEROXIDE DISMUTASE CU-ZN -RELATED"/>
    <property type="match status" value="1"/>
</dbReference>
<evidence type="ECO:0000313" key="7">
    <source>
        <dbReference type="EMBL" id="PDO09734.1"/>
    </source>
</evidence>
<feature type="region of interest" description="Disordered" evidence="4">
    <location>
        <begin position="154"/>
        <end position="175"/>
    </location>
</feature>
<dbReference type="EMBL" id="MOXJ01000029">
    <property type="protein sequence ID" value="PDO09734.1"/>
    <property type="molecule type" value="Genomic_DNA"/>
</dbReference>
<feature type="signal peptide" evidence="5">
    <location>
        <begin position="1"/>
        <end position="17"/>
    </location>
</feature>
<dbReference type="InterPro" id="IPR036423">
    <property type="entry name" value="SOD-like_Cu/Zn_dom_sf"/>
</dbReference>
<comment type="catalytic activity">
    <reaction evidence="3">
        <text>2 superoxide + 2 H(+) = H2O2 + O2</text>
        <dbReference type="Rhea" id="RHEA:20696"/>
        <dbReference type="ChEBI" id="CHEBI:15378"/>
        <dbReference type="ChEBI" id="CHEBI:15379"/>
        <dbReference type="ChEBI" id="CHEBI:16240"/>
        <dbReference type="ChEBI" id="CHEBI:18421"/>
        <dbReference type="EC" id="1.15.1.1"/>
    </reaction>
</comment>
<comment type="cofactor">
    <cofactor evidence="3">
        <name>Cu cation</name>
        <dbReference type="ChEBI" id="CHEBI:23378"/>
    </cofactor>
    <text evidence="3">Binds 1 copper ion per subunit.</text>
</comment>
<protein>
    <recommendedName>
        <fullName evidence="3">Superoxide dismutase [Cu-Zn]</fullName>
        <ecNumber evidence="3">1.15.1.1</ecNumber>
    </recommendedName>
</protein>
<keyword evidence="3" id="KW-0862">Zinc</keyword>
<dbReference type="InterPro" id="IPR001424">
    <property type="entry name" value="SOD_Cu_Zn_dom"/>
</dbReference>
<evidence type="ECO:0000256" key="2">
    <source>
        <dbReference type="ARBA" id="ARBA00024900"/>
    </source>
</evidence>
<proteinExistence type="inferred from homology"/>
<evidence type="ECO:0000256" key="4">
    <source>
        <dbReference type="SAM" id="MobiDB-lite"/>
    </source>
</evidence>
<keyword evidence="5" id="KW-0732">Signal</keyword>
<sequence>MRSTILSAALAVAAATAAPGGAAPAASDTVVVRLIDAKGEPVGTAALAAENGGVRIRLSVRGLTPGEHGIHFHERGVCKPPDFTSAGGHFNPFGKKHGLLNPEGPHAGDLPNLVVGPDGRAEAIFFTPRVTLERGRPNSLLRPGDTALVIHEKRDDQRTDPTGNSGARVVCGEIR</sequence>
<name>A0A2A6DY99_9BACL</name>
<dbReference type="Pfam" id="PF00080">
    <property type="entry name" value="Sod_Cu"/>
    <property type="match status" value="1"/>
</dbReference>
<dbReference type="GO" id="GO:0004784">
    <property type="term" value="F:superoxide dismutase activity"/>
    <property type="evidence" value="ECO:0007669"/>
    <property type="project" value="UniProtKB-EC"/>
</dbReference>
<dbReference type="Proteomes" id="UP000243688">
    <property type="component" value="Unassembled WGS sequence"/>
</dbReference>
<evidence type="ECO:0000256" key="5">
    <source>
        <dbReference type="SAM" id="SignalP"/>
    </source>
</evidence>
<dbReference type="CDD" id="cd00305">
    <property type="entry name" value="Cu-Zn_Superoxide_Dismutase"/>
    <property type="match status" value="1"/>
</dbReference>
<keyword evidence="3" id="KW-0186">Copper</keyword>
<comment type="similarity">
    <text evidence="1 3">Belongs to the Cu-Zn superoxide dismutase family.</text>
</comment>
<feature type="domain" description="Superoxide dismutase copper/zinc binding" evidence="6">
    <location>
        <begin position="43"/>
        <end position="174"/>
    </location>
</feature>
<dbReference type="EC" id="1.15.1.1" evidence="3"/>
<gene>
    <name evidence="7" type="ORF">BLM47_10965</name>
</gene>
<evidence type="ECO:0000313" key="8">
    <source>
        <dbReference type="Proteomes" id="UP000243688"/>
    </source>
</evidence>
<evidence type="ECO:0000256" key="1">
    <source>
        <dbReference type="ARBA" id="ARBA00010457"/>
    </source>
</evidence>
<reference evidence="7 8" key="1">
    <citation type="submission" date="2016-12" db="EMBL/GenBank/DDBJ databases">
        <title>Candidatus Reconcilibacillus cellulovorans genome.</title>
        <authorList>
            <person name="Kolinko S."/>
            <person name="Wu Y.-W."/>
            <person name="Tachea F."/>
            <person name="Denzel E."/>
            <person name="Hiras J."/>
            <person name="Baecker N."/>
            <person name="Chan L.J."/>
            <person name="Eichorst S.A."/>
            <person name="Frey D."/>
            <person name="Adams P.D."/>
            <person name="Pray T."/>
            <person name="Tanjore D."/>
            <person name="Petzold C.J."/>
            <person name="Gladden J.M."/>
            <person name="Simmons B.A."/>
            <person name="Singer S.W."/>
        </authorList>
    </citation>
    <scope>NUCLEOTIDE SEQUENCE [LARGE SCALE GENOMIC DNA]</scope>
    <source>
        <strain evidence="7">JTherm</strain>
    </source>
</reference>
<dbReference type="PROSITE" id="PS00332">
    <property type="entry name" value="SOD_CU_ZN_2"/>
    <property type="match status" value="1"/>
</dbReference>
<keyword evidence="3" id="KW-0560">Oxidoreductase</keyword>
<dbReference type="InterPro" id="IPR018152">
    <property type="entry name" value="SOD_Cu/Zn_BS"/>
</dbReference>
<keyword evidence="3" id="KW-0479">Metal-binding</keyword>